<evidence type="ECO:0000313" key="12">
    <source>
        <dbReference type="EMBL" id="SJZ54335.1"/>
    </source>
</evidence>
<dbReference type="InterPro" id="IPR013824">
    <property type="entry name" value="Topo_IA_cen_sub1"/>
</dbReference>
<feature type="site" description="Interaction with DNA" evidence="8">
    <location>
        <position position="141"/>
    </location>
</feature>
<dbReference type="PROSITE" id="PS52039">
    <property type="entry name" value="TOPO_IA_2"/>
    <property type="match status" value="1"/>
</dbReference>
<dbReference type="GO" id="GO:0003677">
    <property type="term" value="F:DNA binding"/>
    <property type="evidence" value="ECO:0007669"/>
    <property type="project" value="UniProtKB-KW"/>
</dbReference>
<reference evidence="13" key="1">
    <citation type="submission" date="2017-02" db="EMBL/GenBank/DDBJ databases">
        <authorList>
            <person name="Varghese N."/>
            <person name="Submissions S."/>
        </authorList>
    </citation>
    <scope>NUCLEOTIDE SEQUENCE [LARGE SCALE GENOMIC DNA]</scope>
    <source>
        <strain evidence="13">ATCC 51356</strain>
    </source>
</reference>
<dbReference type="CDD" id="cd03363">
    <property type="entry name" value="TOPRIM_TopoIA_TopoI"/>
    <property type="match status" value="1"/>
</dbReference>
<dbReference type="SMART" id="SM00493">
    <property type="entry name" value="TOPRIM"/>
    <property type="match status" value="1"/>
</dbReference>
<feature type="site" description="Interaction with DNA" evidence="8">
    <location>
        <position position="477"/>
    </location>
</feature>
<keyword evidence="13" id="KW-1185">Reference proteome</keyword>
<dbReference type="OrthoDB" id="9804262at2"/>
<dbReference type="Pfam" id="PF01131">
    <property type="entry name" value="Topoisom_bac"/>
    <property type="match status" value="1"/>
</dbReference>
<evidence type="ECO:0000256" key="3">
    <source>
        <dbReference type="ARBA" id="ARBA00022723"/>
    </source>
</evidence>
<dbReference type="CDD" id="cd00186">
    <property type="entry name" value="TOP1Ac"/>
    <property type="match status" value="1"/>
</dbReference>
<dbReference type="Pfam" id="PF13368">
    <property type="entry name" value="Toprim_C_rpt"/>
    <property type="match status" value="3"/>
</dbReference>
<dbReference type="PROSITE" id="PS50880">
    <property type="entry name" value="TOPRIM"/>
    <property type="match status" value="1"/>
</dbReference>
<feature type="site" description="Interaction with DNA" evidence="8">
    <location>
        <position position="142"/>
    </location>
</feature>
<evidence type="ECO:0000313" key="13">
    <source>
        <dbReference type="Proteomes" id="UP000190121"/>
    </source>
</evidence>
<feature type="site" description="Interaction with DNA" evidence="8">
    <location>
        <position position="288"/>
    </location>
</feature>
<comment type="similarity">
    <text evidence="2 8">Belongs to the type IA topoisomerase family.</text>
</comment>
<dbReference type="RefSeq" id="WP_078736385.1">
    <property type="nucleotide sequence ID" value="NZ_FUXE01000003.1"/>
</dbReference>
<feature type="active site" description="O-(5'-phospho-DNA)-tyrosine intermediate" evidence="8">
    <location>
        <position position="286"/>
    </location>
</feature>
<keyword evidence="3" id="KW-0479">Metal-binding</keyword>
<dbReference type="GO" id="GO:0046872">
    <property type="term" value="F:metal ion binding"/>
    <property type="evidence" value="ECO:0007669"/>
    <property type="project" value="UniProtKB-KW"/>
</dbReference>
<evidence type="ECO:0000256" key="1">
    <source>
        <dbReference type="ARBA" id="ARBA00000213"/>
    </source>
</evidence>
<organism evidence="12 13">
    <name type="scientific">Porphyromonas circumdentaria</name>
    <dbReference type="NCBI Taxonomy" id="29524"/>
    <lineage>
        <taxon>Bacteria</taxon>
        <taxon>Pseudomonadati</taxon>
        <taxon>Bacteroidota</taxon>
        <taxon>Bacteroidia</taxon>
        <taxon>Bacteroidales</taxon>
        <taxon>Porphyromonadaceae</taxon>
        <taxon>Porphyromonas</taxon>
    </lineage>
</organism>
<dbReference type="InterPro" id="IPR013825">
    <property type="entry name" value="Topo_IA_cen_sub2"/>
</dbReference>
<evidence type="ECO:0000259" key="10">
    <source>
        <dbReference type="PROSITE" id="PS50880"/>
    </source>
</evidence>
<dbReference type="Gene3D" id="1.10.290.10">
    <property type="entry name" value="Topoisomerase I, domain 4"/>
    <property type="match status" value="1"/>
</dbReference>
<name>A0A1T4LI01_9PORP</name>
<dbReference type="Gene3D" id="2.70.20.10">
    <property type="entry name" value="Topoisomerase I, domain 3"/>
    <property type="match status" value="1"/>
</dbReference>
<dbReference type="InterPro" id="IPR003602">
    <property type="entry name" value="Topo_IA_DNA-bd_dom"/>
</dbReference>
<feature type="region of interest" description="Interaction with DNA" evidence="8">
    <location>
        <begin position="165"/>
        <end position="170"/>
    </location>
</feature>
<protein>
    <recommendedName>
        <fullName evidence="8">DNA topoisomerase 1</fullName>
        <ecNumber evidence="8">5.6.2.1</ecNumber>
    </recommendedName>
    <alternativeName>
        <fullName evidence="8">DNA topoisomerase I</fullName>
    </alternativeName>
</protein>
<dbReference type="PANTHER" id="PTHR42785">
    <property type="entry name" value="DNA TOPOISOMERASE, TYPE IA, CORE"/>
    <property type="match status" value="1"/>
</dbReference>
<dbReference type="InterPro" id="IPR028612">
    <property type="entry name" value="Topoisom_1_IA"/>
</dbReference>
<keyword evidence="4" id="KW-0460">Magnesium</keyword>
<dbReference type="InterPro" id="IPR025589">
    <property type="entry name" value="Toprim_C_rpt"/>
</dbReference>
<dbReference type="AlphaFoldDB" id="A0A1T4LI01"/>
<evidence type="ECO:0000256" key="8">
    <source>
        <dbReference type="HAMAP-Rule" id="MF_00952"/>
    </source>
</evidence>
<dbReference type="Gene3D" id="3.40.50.140">
    <property type="match status" value="1"/>
</dbReference>
<comment type="subunit">
    <text evidence="8">Monomer.</text>
</comment>
<dbReference type="InterPro" id="IPR013497">
    <property type="entry name" value="Topo_IA_cen"/>
</dbReference>
<feature type="compositionally biased region" description="Basic residues" evidence="9">
    <location>
        <begin position="775"/>
        <end position="792"/>
    </location>
</feature>
<dbReference type="InterPro" id="IPR034149">
    <property type="entry name" value="TOPRIM_TopoI"/>
</dbReference>
<dbReference type="GO" id="GO:0003917">
    <property type="term" value="F:DNA topoisomerase type I (single strand cut, ATP-independent) activity"/>
    <property type="evidence" value="ECO:0007669"/>
    <property type="project" value="UniProtKB-UniRule"/>
</dbReference>
<feature type="site" description="Interaction with DNA" evidence="8">
    <location>
        <position position="35"/>
    </location>
</feature>
<gene>
    <name evidence="8" type="primary">topA</name>
    <name evidence="12" type="ORF">SAMN02745171_00435</name>
</gene>
<dbReference type="EMBL" id="FUXE01000003">
    <property type="protein sequence ID" value="SJZ54335.1"/>
    <property type="molecule type" value="Genomic_DNA"/>
</dbReference>
<feature type="site" description="Interaction with DNA" evidence="8">
    <location>
        <position position="157"/>
    </location>
</feature>
<dbReference type="SMART" id="SM00437">
    <property type="entry name" value="TOP1Ac"/>
    <property type="match status" value="1"/>
</dbReference>
<dbReference type="HAMAP" id="MF_00952">
    <property type="entry name" value="Topoisom_1_prok"/>
    <property type="match status" value="1"/>
</dbReference>
<keyword evidence="5 8" id="KW-0799">Topoisomerase</keyword>
<feature type="domain" description="Topo IA-type catalytic" evidence="11">
    <location>
        <begin position="131"/>
        <end position="581"/>
    </location>
</feature>
<dbReference type="Proteomes" id="UP000190121">
    <property type="component" value="Unassembled WGS sequence"/>
</dbReference>
<dbReference type="InterPro" id="IPR013826">
    <property type="entry name" value="Topo_IA_cen_sub3"/>
</dbReference>
<dbReference type="InterPro" id="IPR000380">
    <property type="entry name" value="Topo_IA"/>
</dbReference>
<evidence type="ECO:0000256" key="9">
    <source>
        <dbReference type="SAM" id="MobiDB-lite"/>
    </source>
</evidence>
<comment type="function">
    <text evidence="8">Releases the supercoiling and torsional tension of DNA, which is introduced during the DNA replication and transcription, by transiently cleaving and rejoining one strand of the DNA duplex. Introduces a single-strand break via transesterification at a target site in duplex DNA. The scissile phosphodiester is attacked by the catalytic tyrosine of the enzyme, resulting in the formation of a DNA-(5'-phosphotyrosyl)-enzyme intermediate and the expulsion of a 3'-OH DNA strand. The free DNA strand then undergoes passage around the unbroken strand, thus removing DNA supercoils. Finally, in the religation step, the DNA 3'-OH attacks the covalent intermediate to expel the active-site tyrosine and restore the DNA phosphodiester backbone.</text>
</comment>
<dbReference type="InterPro" id="IPR023406">
    <property type="entry name" value="Topo_IA_AS"/>
</dbReference>
<evidence type="ECO:0000256" key="7">
    <source>
        <dbReference type="ARBA" id="ARBA00023235"/>
    </source>
</evidence>
<dbReference type="NCBIfam" id="TIGR01051">
    <property type="entry name" value="topA_bact"/>
    <property type="match status" value="1"/>
</dbReference>
<dbReference type="SMART" id="SM00436">
    <property type="entry name" value="TOP1Bc"/>
    <property type="match status" value="1"/>
</dbReference>
<proteinExistence type="inferred from homology"/>
<comment type="catalytic activity">
    <reaction evidence="1 8">
        <text>ATP-independent breakage of single-stranded DNA, followed by passage and rejoining.</text>
        <dbReference type="EC" id="5.6.2.1"/>
    </reaction>
</comment>
<accession>A0A1T4LI01</accession>
<evidence type="ECO:0000256" key="2">
    <source>
        <dbReference type="ARBA" id="ARBA00009446"/>
    </source>
</evidence>
<dbReference type="PRINTS" id="PR00417">
    <property type="entry name" value="PRTPISMRASEI"/>
</dbReference>
<dbReference type="InterPro" id="IPR023405">
    <property type="entry name" value="Topo_IA_core_domain"/>
</dbReference>
<sequence>MQKTPNLVIVESPAKAKTIEKFLGKEYKVLSSYGHIRDLKKKSFGVDIENDFRPDYEVSEDKESVVRELKKVADNADMVWLASDEDREGEAIAWHLYEVLKREGKPTKRIVFHEITLQAIEKAIQNPRDIDINLVDAQQARRVLDRVVGFELSPLLWKRIKPSLSAGRVQSVAVRLIVDREREIRAFKSVSSYKISANVANGSAHSFSIEAKDTFSHSSEAIDFIKRNVGGHIVVRRIESKPARRTPSAPFTTSTLQQEAARKLGFPVSVTMRVAQKLYEEGHITYMRTDSVNLSSLALNTAAKVIKSQWGEEYYQYRTYKTKSKGAQEAHEAIRPTYIEREAIKGTAQEEKLYDLIRKRTLASQMAEACLERTIVSLESEKTHDLFTAEGEVLTFDGFLRLYNYVSEGDEEETEKTHQLPHLKEGEQLDLTAIVAREHYSHAPARYSEASLVRKMEELGIGRPSTYAPTIQTIQNREYVTRGSELGEKRIHMDYIWEATDGLSQEPRLQKRLERTGSNKGKLIPTDIGEVVNDYLVEYFPKVIDYNFTALIEEQFDLIAEGKLVWTEALKHFYLLFHPLVEQALGSHASTDRGERYLGEDPQTGKPVFVRIGRFGALVQIGKNDEGEEKPQYASLTPGLSLSTITLEQALNLFKLPRILGNFEGSPIKVAIGKFGPYAQHAGAFVSIPKEANPLEISLEEVIQLIQNKREAEQKSLLKQFSEDATLSVRDGRFGPYIKHGGANYKLSKEQKERVATLSYEECLEIIKGQEISPKKKAAKKTSSKKKTTTKK</sequence>
<dbReference type="PANTHER" id="PTHR42785:SF1">
    <property type="entry name" value="DNA TOPOISOMERASE"/>
    <property type="match status" value="1"/>
</dbReference>
<feature type="region of interest" description="Disordered" evidence="9">
    <location>
        <begin position="773"/>
        <end position="792"/>
    </location>
</feature>
<dbReference type="Gene3D" id="1.10.460.10">
    <property type="entry name" value="Topoisomerase I, domain 2"/>
    <property type="match status" value="1"/>
</dbReference>
<dbReference type="STRING" id="29524.SAMN02745171_00435"/>
<dbReference type="InterPro" id="IPR003601">
    <property type="entry name" value="Topo_IA_2"/>
</dbReference>
<evidence type="ECO:0000256" key="5">
    <source>
        <dbReference type="ARBA" id="ARBA00023029"/>
    </source>
</evidence>
<evidence type="ECO:0000256" key="4">
    <source>
        <dbReference type="ARBA" id="ARBA00022842"/>
    </source>
</evidence>
<dbReference type="PROSITE" id="PS00396">
    <property type="entry name" value="TOPO_IA_1"/>
    <property type="match status" value="1"/>
</dbReference>
<evidence type="ECO:0000256" key="6">
    <source>
        <dbReference type="ARBA" id="ARBA00023125"/>
    </source>
</evidence>
<feature type="domain" description="Toprim" evidence="10">
    <location>
        <begin position="5"/>
        <end position="115"/>
    </location>
</feature>
<evidence type="ECO:0000259" key="11">
    <source>
        <dbReference type="PROSITE" id="PS52039"/>
    </source>
</evidence>
<dbReference type="InterPro" id="IPR006171">
    <property type="entry name" value="TOPRIM_dom"/>
</dbReference>
<dbReference type="Pfam" id="PF01751">
    <property type="entry name" value="Toprim"/>
    <property type="match status" value="1"/>
</dbReference>
<dbReference type="InterPro" id="IPR005733">
    <property type="entry name" value="TopoI_bac-type"/>
</dbReference>
<keyword evidence="6 8" id="KW-0238">DNA-binding</keyword>
<comment type="caution">
    <text evidence="8">Lacks conserved residue(s) required for the propagation of feature annotation.</text>
</comment>
<dbReference type="SUPFAM" id="SSF56712">
    <property type="entry name" value="Prokaryotic type I DNA topoisomerase"/>
    <property type="match status" value="1"/>
</dbReference>
<dbReference type="GO" id="GO:0006265">
    <property type="term" value="P:DNA topological change"/>
    <property type="evidence" value="ECO:0007669"/>
    <property type="project" value="UniProtKB-UniRule"/>
</dbReference>
<feature type="site" description="Interaction with DNA" evidence="8">
    <location>
        <position position="145"/>
    </location>
</feature>
<dbReference type="EC" id="5.6.2.1" evidence="8"/>
<keyword evidence="7 8" id="KW-0413">Isomerase</keyword>